<proteinExistence type="predicted"/>
<dbReference type="Gene3D" id="3.30.110.170">
    <property type="entry name" value="Protein of unknown function (DUF541), domain 1"/>
    <property type="match status" value="1"/>
</dbReference>
<dbReference type="OrthoDB" id="9813144at2"/>
<keyword evidence="3" id="KW-1185">Reference proteome</keyword>
<dbReference type="STRING" id="53501.SAMN04488043_1064"/>
<dbReference type="InterPro" id="IPR052022">
    <property type="entry name" value="26kDa_periplasmic_antigen"/>
</dbReference>
<evidence type="ECO:0000313" key="2">
    <source>
        <dbReference type="EMBL" id="CUH68399.1"/>
    </source>
</evidence>
<dbReference type="PANTHER" id="PTHR34387">
    <property type="entry name" value="SLR1258 PROTEIN"/>
    <property type="match status" value="1"/>
</dbReference>
<reference evidence="2 3" key="1">
    <citation type="submission" date="2015-09" db="EMBL/GenBank/DDBJ databases">
        <authorList>
            <consortium name="Swine Surveillance"/>
        </authorList>
    </citation>
    <scope>NUCLEOTIDE SEQUENCE [LARGE SCALE GENOMIC DNA]</scope>
    <source>
        <strain evidence="2 3">CECT 4357</strain>
    </source>
</reference>
<dbReference type="GO" id="GO:0006974">
    <property type="term" value="P:DNA damage response"/>
    <property type="evidence" value="ECO:0007669"/>
    <property type="project" value="TreeGrafter"/>
</dbReference>
<evidence type="ECO:0000313" key="3">
    <source>
        <dbReference type="Proteomes" id="UP000051587"/>
    </source>
</evidence>
<dbReference type="Proteomes" id="UP000051587">
    <property type="component" value="Unassembled WGS sequence"/>
</dbReference>
<keyword evidence="1" id="KW-0732">Signal</keyword>
<name>A0A0P1FJZ1_THAGE</name>
<gene>
    <name evidence="2" type="ORF">TG4357_03543</name>
</gene>
<accession>A0A0P1FJZ1</accession>
<dbReference type="PANTHER" id="PTHR34387:SF1">
    <property type="entry name" value="PERIPLASMIC IMMUNOGENIC PROTEIN"/>
    <property type="match status" value="1"/>
</dbReference>
<dbReference type="AlphaFoldDB" id="A0A0P1FJZ1"/>
<protein>
    <submittedName>
        <fullName evidence="2">26 kDa periplasmic immunogenic protein</fullName>
    </submittedName>
</protein>
<dbReference type="Pfam" id="PF04402">
    <property type="entry name" value="SIMPL"/>
    <property type="match status" value="1"/>
</dbReference>
<dbReference type="RefSeq" id="WP_058264225.1">
    <property type="nucleotide sequence ID" value="NZ_CP051181.1"/>
</dbReference>
<evidence type="ECO:0000256" key="1">
    <source>
        <dbReference type="SAM" id="SignalP"/>
    </source>
</evidence>
<sequence length="232" mass="24736">MKPLTTISSIVLAVALLPLPVLAENAVRKITVTGDARIAVEPDMAMVSLGVKQRAKTAEAAMNQTSQIVAQMVERLKVQGIATRDLQTNELSLYQVDRRSSSGEREPDGFEASNMVQVRVRDLEKLGALLNAVLEDGANQFNGLTFGLKTPGPVRDQARRDAVAEALRKAAILADAAGVDLGPVLNIVEAGGNDGVMPMMMATQRAAPVPVAQGEIDIRESVTLVISLKDRD</sequence>
<dbReference type="Gene3D" id="3.30.70.2970">
    <property type="entry name" value="Protein of unknown function (DUF541), domain 2"/>
    <property type="match status" value="1"/>
</dbReference>
<feature type="chain" id="PRO_5006062655" evidence="1">
    <location>
        <begin position="24"/>
        <end position="232"/>
    </location>
</feature>
<feature type="signal peptide" evidence="1">
    <location>
        <begin position="1"/>
        <end position="23"/>
    </location>
</feature>
<dbReference type="InterPro" id="IPR007497">
    <property type="entry name" value="SIMPL/DUF541"/>
</dbReference>
<organism evidence="2 3">
    <name type="scientific">Thalassovita gelatinovora</name>
    <name type="common">Thalassobius gelatinovorus</name>
    <dbReference type="NCBI Taxonomy" id="53501"/>
    <lineage>
        <taxon>Bacteria</taxon>
        <taxon>Pseudomonadati</taxon>
        <taxon>Pseudomonadota</taxon>
        <taxon>Alphaproteobacteria</taxon>
        <taxon>Rhodobacterales</taxon>
        <taxon>Roseobacteraceae</taxon>
        <taxon>Thalassovita</taxon>
    </lineage>
</organism>
<dbReference type="EMBL" id="CYSA01000028">
    <property type="protein sequence ID" value="CUH68399.1"/>
    <property type="molecule type" value="Genomic_DNA"/>
</dbReference>